<evidence type="ECO:0000256" key="4">
    <source>
        <dbReference type="ARBA" id="ARBA00023002"/>
    </source>
</evidence>
<comment type="caution">
    <text evidence="6">The sequence shown here is derived from an EMBL/GenBank/DDBJ whole genome shotgun (WGS) entry which is preliminary data.</text>
</comment>
<evidence type="ECO:0000313" key="6">
    <source>
        <dbReference type="EMBL" id="MBP2366206.1"/>
    </source>
</evidence>
<dbReference type="InterPro" id="IPR036188">
    <property type="entry name" value="FAD/NAD-bd_sf"/>
</dbReference>
<keyword evidence="4" id="KW-0560">Oxidoreductase</keyword>
<dbReference type="Proteomes" id="UP001519295">
    <property type="component" value="Unassembled WGS sequence"/>
</dbReference>
<dbReference type="InterPro" id="IPR027477">
    <property type="entry name" value="Succ_DH/fumarate_Rdtase_cat_sf"/>
</dbReference>
<sequence length="546" mass="57823">MRVWNGSLDEEDGFDVVVVGSGAIGLTAALVAADAGARVAVLEKAPYLGGTAAVSGGMLWVPMNSAMGALGVSDDREDALRYLRAVTDGRTADDVLAAIVDRGPDMLEFLERRAGLRMAPMQDFPDYHPEWEGAHAGGRSLDPELYDSARLGELAASLRPDPRLPFTMREYEQWRIFTRFPVEELQRRADSGLVARGRALVGPLLEACGGAGVTLVTGCPVDRLRASDGTVTGVTAGDREIGARAVVLACGGFEWSPEMVENFLSGPVSGSCSPPHNTGDGIRMAAKAGAALGSMREAWWGPMVLVPGDETDGAQTATLLRFERTGPHTVIVNRHGRRFVNEAHNYNDMTKAFHLFDPGAYDYANLPAHLVFDEHHLREYGFLAHRAGRPSPPWLRSAPTLGELAGLIGVDAAALTATVERFNEHARAGVDPDFRRGASAYDRYWGDQHAEHPALGPVDTAPYYAVEVVSGVIGTKGGVVTDGEGRALDPFGEPVPGLYAAGNTTAHPMGPGYPGAGATLGPGSTMAFAAGHALVSRLGLRPAART</sequence>
<dbReference type="SUPFAM" id="SSF56425">
    <property type="entry name" value="Succinate dehydrogenase/fumarate reductase flavoprotein, catalytic domain"/>
    <property type="match status" value="1"/>
</dbReference>
<proteinExistence type="predicted"/>
<name>A0ABS4VR09_9PSEU</name>
<keyword evidence="3" id="KW-0274">FAD</keyword>
<protein>
    <submittedName>
        <fullName evidence="6">Succinate dehydrogenase/fumarate reductase flavoprotein subunit</fullName>
    </submittedName>
</protein>
<evidence type="ECO:0000259" key="5">
    <source>
        <dbReference type="Pfam" id="PF00890"/>
    </source>
</evidence>
<dbReference type="RefSeq" id="WP_210026220.1">
    <property type="nucleotide sequence ID" value="NZ_JAGINU010000001.1"/>
</dbReference>
<dbReference type="EMBL" id="JAGINU010000001">
    <property type="protein sequence ID" value="MBP2366206.1"/>
    <property type="molecule type" value="Genomic_DNA"/>
</dbReference>
<accession>A0ABS4VR09</accession>
<organism evidence="6 7">
    <name type="scientific">Pseudonocardia parietis</name>
    <dbReference type="NCBI Taxonomy" id="570936"/>
    <lineage>
        <taxon>Bacteria</taxon>
        <taxon>Bacillati</taxon>
        <taxon>Actinomycetota</taxon>
        <taxon>Actinomycetes</taxon>
        <taxon>Pseudonocardiales</taxon>
        <taxon>Pseudonocardiaceae</taxon>
        <taxon>Pseudonocardia</taxon>
    </lineage>
</organism>
<gene>
    <name evidence="6" type="ORF">JOF36_001902</name>
</gene>
<comment type="cofactor">
    <cofactor evidence="1">
        <name>FAD</name>
        <dbReference type="ChEBI" id="CHEBI:57692"/>
    </cofactor>
</comment>
<evidence type="ECO:0000256" key="2">
    <source>
        <dbReference type="ARBA" id="ARBA00022630"/>
    </source>
</evidence>
<dbReference type="Pfam" id="PF00890">
    <property type="entry name" value="FAD_binding_2"/>
    <property type="match status" value="1"/>
</dbReference>
<dbReference type="SUPFAM" id="SSF51905">
    <property type="entry name" value="FAD/NAD(P)-binding domain"/>
    <property type="match status" value="1"/>
</dbReference>
<evidence type="ECO:0000256" key="1">
    <source>
        <dbReference type="ARBA" id="ARBA00001974"/>
    </source>
</evidence>
<evidence type="ECO:0000256" key="3">
    <source>
        <dbReference type="ARBA" id="ARBA00022827"/>
    </source>
</evidence>
<feature type="domain" description="FAD-dependent oxidoreductase 2 FAD-binding" evidence="5">
    <location>
        <begin position="15"/>
        <end position="520"/>
    </location>
</feature>
<dbReference type="PANTHER" id="PTHR43400:SF10">
    <property type="entry name" value="3-OXOSTEROID 1-DEHYDROGENASE"/>
    <property type="match status" value="1"/>
</dbReference>
<keyword evidence="7" id="KW-1185">Reference proteome</keyword>
<dbReference type="PANTHER" id="PTHR43400">
    <property type="entry name" value="FUMARATE REDUCTASE"/>
    <property type="match status" value="1"/>
</dbReference>
<dbReference type="InterPro" id="IPR050315">
    <property type="entry name" value="FAD-oxidoreductase_2"/>
</dbReference>
<keyword evidence="2" id="KW-0285">Flavoprotein</keyword>
<evidence type="ECO:0000313" key="7">
    <source>
        <dbReference type="Proteomes" id="UP001519295"/>
    </source>
</evidence>
<dbReference type="Gene3D" id="3.50.50.60">
    <property type="entry name" value="FAD/NAD(P)-binding domain"/>
    <property type="match status" value="2"/>
</dbReference>
<dbReference type="InterPro" id="IPR003953">
    <property type="entry name" value="FAD-dep_OxRdtase_2_FAD-bd"/>
</dbReference>
<reference evidence="6 7" key="1">
    <citation type="submission" date="2021-03" db="EMBL/GenBank/DDBJ databases">
        <title>Sequencing the genomes of 1000 actinobacteria strains.</title>
        <authorList>
            <person name="Klenk H.-P."/>
        </authorList>
    </citation>
    <scope>NUCLEOTIDE SEQUENCE [LARGE SCALE GENOMIC DNA]</scope>
    <source>
        <strain evidence="6 7">DSM 45256</strain>
    </source>
</reference>